<dbReference type="InterPro" id="IPR045720">
    <property type="entry name" value="DUF6074"/>
</dbReference>
<dbReference type="Pfam" id="PF19551">
    <property type="entry name" value="DUF6074"/>
    <property type="match status" value="1"/>
</dbReference>
<protein>
    <submittedName>
        <fullName evidence="1">Uncharacterized protein</fullName>
    </submittedName>
</protein>
<gene>
    <name evidence="1" type="ORF">SAMN05216548_12715</name>
</gene>
<sequence>MRADQSGTARVVALARCSAEVLPFPAVRRRDFVLRHASRMAQLSHDAGERHLRRQLDIQAETMARRGIIAEMIASEIRALEAAIRAELWLLVLTPGGAA</sequence>
<dbReference type="AlphaFoldDB" id="A0A1H9QD38"/>
<reference evidence="1 2" key="1">
    <citation type="submission" date="2016-10" db="EMBL/GenBank/DDBJ databases">
        <authorList>
            <person name="de Groot N.N."/>
        </authorList>
    </citation>
    <scope>NUCLEOTIDE SEQUENCE [LARGE SCALE GENOMIC DNA]</scope>
    <source>
        <strain evidence="1 2">A52C2</strain>
    </source>
</reference>
<evidence type="ECO:0000313" key="2">
    <source>
        <dbReference type="Proteomes" id="UP000199647"/>
    </source>
</evidence>
<organism evidence="1 2">
    <name type="scientific">Faunimonas pinastri</name>
    <dbReference type="NCBI Taxonomy" id="1855383"/>
    <lineage>
        <taxon>Bacteria</taxon>
        <taxon>Pseudomonadati</taxon>
        <taxon>Pseudomonadota</taxon>
        <taxon>Alphaproteobacteria</taxon>
        <taxon>Hyphomicrobiales</taxon>
        <taxon>Afifellaceae</taxon>
        <taxon>Faunimonas</taxon>
    </lineage>
</organism>
<dbReference type="EMBL" id="FOFG01000027">
    <property type="protein sequence ID" value="SER58451.1"/>
    <property type="molecule type" value="Genomic_DNA"/>
</dbReference>
<dbReference type="Proteomes" id="UP000199647">
    <property type="component" value="Unassembled WGS sequence"/>
</dbReference>
<accession>A0A1H9QD38</accession>
<name>A0A1H9QD38_9HYPH</name>
<keyword evidence="2" id="KW-1185">Reference proteome</keyword>
<proteinExistence type="predicted"/>
<evidence type="ECO:0000313" key="1">
    <source>
        <dbReference type="EMBL" id="SER58451.1"/>
    </source>
</evidence>